<reference evidence="2 3" key="1">
    <citation type="submission" date="2016-03" db="EMBL/GenBank/DDBJ databases">
        <title>Whole genome sequencing of Grifola frondosa 9006-11.</title>
        <authorList>
            <person name="Min B."/>
            <person name="Park H."/>
            <person name="Kim J.-G."/>
            <person name="Cho H."/>
            <person name="Oh Y.-L."/>
            <person name="Kong W.-S."/>
            <person name="Choi I.-G."/>
        </authorList>
    </citation>
    <scope>NUCLEOTIDE SEQUENCE [LARGE SCALE GENOMIC DNA]</scope>
    <source>
        <strain evidence="2 3">9006-11</strain>
    </source>
</reference>
<dbReference type="InterPro" id="IPR018712">
    <property type="entry name" value="Tle1-like_cat"/>
</dbReference>
<dbReference type="EMBL" id="LUGG01000019">
    <property type="protein sequence ID" value="OBZ68927.1"/>
    <property type="molecule type" value="Genomic_DNA"/>
</dbReference>
<comment type="caution">
    <text evidence="2">The sequence shown here is derived from an EMBL/GenBank/DDBJ whole genome shotgun (WGS) entry which is preliminary data.</text>
</comment>
<evidence type="ECO:0000259" key="1">
    <source>
        <dbReference type="Pfam" id="PF09994"/>
    </source>
</evidence>
<evidence type="ECO:0000313" key="3">
    <source>
        <dbReference type="Proteomes" id="UP000092993"/>
    </source>
</evidence>
<dbReference type="PANTHER" id="PTHR33840">
    <property type="match status" value="1"/>
</dbReference>
<organism evidence="2 3">
    <name type="scientific">Grifola frondosa</name>
    <name type="common">Maitake</name>
    <name type="synonym">Polyporus frondosus</name>
    <dbReference type="NCBI Taxonomy" id="5627"/>
    <lineage>
        <taxon>Eukaryota</taxon>
        <taxon>Fungi</taxon>
        <taxon>Dikarya</taxon>
        <taxon>Basidiomycota</taxon>
        <taxon>Agaricomycotina</taxon>
        <taxon>Agaricomycetes</taxon>
        <taxon>Polyporales</taxon>
        <taxon>Grifolaceae</taxon>
        <taxon>Grifola</taxon>
    </lineage>
</organism>
<name>A0A1C7LXS4_GRIFR</name>
<dbReference type="STRING" id="5627.A0A1C7LXS4"/>
<protein>
    <recommendedName>
        <fullName evidence="1">T6SS Phospholipase effector Tle1-like catalytic domain-containing protein</fullName>
    </recommendedName>
</protein>
<sequence length="231" mass="27010">MGRARGKMFKGSRPASECGTAKYLPRRRKFPRIYSVTYGSVFHFRIDALAIVWLRSIMPREERKPFEAASSFIFLVQMISKSADWGYHGRLHIRNVYAKRHGRNLVTCIDDTSNRFGIKNTNIVELYTQPVRVKNNTQLTYYNSGIETYAKHSKKTFSYWLRILDHKVDLAIAWNFDRIVKRRYRWLAENYNEGDLICLFGFSRGAYQLVQIIFAQSSDTFAVHTPTRGSE</sequence>
<gene>
    <name evidence="2" type="ORF">A0H81_11003</name>
</gene>
<accession>A0A1C7LXS4</accession>
<feature type="domain" description="T6SS Phospholipase effector Tle1-like catalytic" evidence="1">
    <location>
        <begin position="103"/>
        <end position="208"/>
    </location>
</feature>
<proteinExistence type="predicted"/>
<dbReference type="Pfam" id="PF09994">
    <property type="entry name" value="T6SS_Tle1-like_cat"/>
    <property type="match status" value="1"/>
</dbReference>
<dbReference type="OrthoDB" id="2794527at2759"/>
<keyword evidence="3" id="KW-1185">Reference proteome</keyword>
<dbReference type="PANTHER" id="PTHR33840:SF1">
    <property type="entry name" value="TLE1 PHOSPHOLIPASE DOMAIN-CONTAINING PROTEIN"/>
    <property type="match status" value="1"/>
</dbReference>
<dbReference type="Proteomes" id="UP000092993">
    <property type="component" value="Unassembled WGS sequence"/>
</dbReference>
<evidence type="ECO:0000313" key="2">
    <source>
        <dbReference type="EMBL" id="OBZ68927.1"/>
    </source>
</evidence>
<dbReference type="AlphaFoldDB" id="A0A1C7LXS4"/>